<keyword evidence="2" id="KW-1185">Reference proteome</keyword>
<evidence type="ECO:0000313" key="2">
    <source>
        <dbReference type="Proteomes" id="UP000019487"/>
    </source>
</evidence>
<name>W9CV90_SCLBF</name>
<reference evidence="1 2" key="1">
    <citation type="journal article" date="2014" name="Genome Announc.">
        <title>Draft genome sequence of Sclerotinia borealis, a psychrophilic plant pathogenic fungus.</title>
        <authorList>
            <person name="Mardanov A.V."/>
            <person name="Beletsky A.V."/>
            <person name="Kadnikov V.V."/>
            <person name="Ignatov A.N."/>
            <person name="Ravin N.V."/>
        </authorList>
    </citation>
    <scope>NUCLEOTIDE SEQUENCE [LARGE SCALE GENOMIC DNA]</scope>
    <source>
        <strain evidence="2">F-4157</strain>
    </source>
</reference>
<protein>
    <submittedName>
        <fullName evidence="1">Uncharacterized protein</fullName>
    </submittedName>
</protein>
<evidence type="ECO:0000313" key="1">
    <source>
        <dbReference type="EMBL" id="ESZ98440.1"/>
    </source>
</evidence>
<organism evidence="1 2">
    <name type="scientific">Sclerotinia borealis (strain F-4128)</name>
    <dbReference type="NCBI Taxonomy" id="1432307"/>
    <lineage>
        <taxon>Eukaryota</taxon>
        <taxon>Fungi</taxon>
        <taxon>Dikarya</taxon>
        <taxon>Ascomycota</taxon>
        <taxon>Pezizomycotina</taxon>
        <taxon>Leotiomycetes</taxon>
        <taxon>Helotiales</taxon>
        <taxon>Sclerotiniaceae</taxon>
        <taxon>Sclerotinia</taxon>
    </lineage>
</organism>
<gene>
    <name evidence="1" type="ORF">SBOR_1102</name>
</gene>
<dbReference type="Proteomes" id="UP000019487">
    <property type="component" value="Unassembled WGS sequence"/>
</dbReference>
<dbReference type="OrthoDB" id="432970at2759"/>
<sequence>MFVHKYENAGNGVAMMEASQLNNQANSLEARGDYTGAEKLFLQSLELKIKKFWRGFYPNGSVKKCIGRVVYEDGRKNGGCKEDVGAC</sequence>
<accession>W9CV90</accession>
<comment type="caution">
    <text evidence="1">The sequence shown here is derived from an EMBL/GenBank/DDBJ whole genome shotgun (WGS) entry which is preliminary data.</text>
</comment>
<dbReference type="AlphaFoldDB" id="W9CV90"/>
<dbReference type="EMBL" id="AYSA01000041">
    <property type="protein sequence ID" value="ESZ98440.1"/>
    <property type="molecule type" value="Genomic_DNA"/>
</dbReference>
<dbReference type="HOGENOM" id="CLU_2484600_0_0_1"/>
<proteinExistence type="predicted"/>